<feature type="transmembrane region" description="Helical" evidence="5">
    <location>
        <begin position="42"/>
        <end position="64"/>
    </location>
</feature>
<sequence>MLFSRIVYWTLRIFEFIFAVLVVGFSSWFLQVRHTHDQGAKGRLVFVICISVWSLVLSMVWLVPFTANFLHYPLDAFTSIFYFVSFAILQEWIYKYGCARIFDWNGEYHMDQCQTYRAMIAFCFIAGVFWLASALLDAFVFHRLGTMKRTPRNVAFERETTGRTRRMSRGSSV</sequence>
<evidence type="ECO:0000313" key="7">
    <source>
        <dbReference type="EMBL" id="QDS77456.1"/>
    </source>
</evidence>
<evidence type="ECO:0000256" key="1">
    <source>
        <dbReference type="ARBA" id="ARBA00004141"/>
    </source>
</evidence>
<keyword evidence="4 5" id="KW-0472">Membrane</keyword>
<accession>A0A517LPE0</accession>
<feature type="transmembrane region" description="Helical" evidence="5">
    <location>
        <begin position="115"/>
        <end position="141"/>
    </location>
</feature>
<evidence type="ECO:0000256" key="5">
    <source>
        <dbReference type="SAM" id="Phobius"/>
    </source>
</evidence>
<dbReference type="AlphaFoldDB" id="A0A517LPE0"/>
<dbReference type="InterPro" id="IPR008253">
    <property type="entry name" value="Marvel"/>
</dbReference>
<organism evidence="7 8">
    <name type="scientific">Venturia effusa</name>
    <dbReference type="NCBI Taxonomy" id="50376"/>
    <lineage>
        <taxon>Eukaryota</taxon>
        <taxon>Fungi</taxon>
        <taxon>Dikarya</taxon>
        <taxon>Ascomycota</taxon>
        <taxon>Pezizomycotina</taxon>
        <taxon>Dothideomycetes</taxon>
        <taxon>Pleosporomycetidae</taxon>
        <taxon>Venturiales</taxon>
        <taxon>Venturiaceae</taxon>
        <taxon>Venturia</taxon>
    </lineage>
</organism>
<proteinExistence type="predicted"/>
<evidence type="ECO:0000256" key="3">
    <source>
        <dbReference type="ARBA" id="ARBA00022989"/>
    </source>
</evidence>
<dbReference type="Pfam" id="PF01284">
    <property type="entry name" value="MARVEL"/>
    <property type="match status" value="1"/>
</dbReference>
<dbReference type="EMBL" id="CP042201">
    <property type="protein sequence ID" value="QDS77456.1"/>
    <property type="molecule type" value="Genomic_DNA"/>
</dbReference>
<feature type="transmembrane region" description="Helical" evidence="5">
    <location>
        <begin position="76"/>
        <end position="94"/>
    </location>
</feature>
<protein>
    <recommendedName>
        <fullName evidence="6">MARVEL domain-containing protein</fullName>
    </recommendedName>
</protein>
<comment type="subcellular location">
    <subcellularLocation>
        <location evidence="1">Membrane</location>
        <topology evidence="1">Multi-pass membrane protein</topology>
    </subcellularLocation>
</comment>
<feature type="domain" description="MARVEL" evidence="6">
    <location>
        <begin position="10"/>
        <end position="136"/>
    </location>
</feature>
<dbReference type="GO" id="GO:0016020">
    <property type="term" value="C:membrane"/>
    <property type="evidence" value="ECO:0007669"/>
    <property type="project" value="UniProtKB-SubCell"/>
</dbReference>
<name>A0A517LPE0_9PEZI</name>
<dbReference type="OrthoDB" id="4074965at2759"/>
<feature type="transmembrane region" description="Helical" evidence="5">
    <location>
        <begin position="6"/>
        <end position="30"/>
    </location>
</feature>
<dbReference type="PANTHER" id="PTHR39608:SF1">
    <property type="entry name" value="INTEGRAL MEMBRANE PROTEIN (AFU_ORTHOLOGUE AFUA_5G08640)"/>
    <property type="match status" value="1"/>
</dbReference>
<keyword evidence="2 5" id="KW-0812">Transmembrane</keyword>
<reference evidence="7 8" key="1">
    <citation type="submission" date="2019-07" db="EMBL/GenBank/DDBJ databases">
        <title>Finished genome of Venturia effusa.</title>
        <authorList>
            <person name="Young C.A."/>
            <person name="Cox M.P."/>
            <person name="Ganley A.R.D."/>
            <person name="David W.J."/>
        </authorList>
    </citation>
    <scope>NUCLEOTIDE SEQUENCE [LARGE SCALE GENOMIC DNA]</scope>
    <source>
        <strain evidence="8">albino</strain>
    </source>
</reference>
<gene>
    <name evidence="7" type="ORF">FKW77_006943</name>
</gene>
<keyword evidence="3 5" id="KW-1133">Transmembrane helix</keyword>
<dbReference type="PANTHER" id="PTHR39608">
    <property type="entry name" value="INTEGRAL MEMBRANE PROTEIN (AFU_ORTHOLOGUE AFUA_5G08640)"/>
    <property type="match status" value="1"/>
</dbReference>
<evidence type="ECO:0000256" key="2">
    <source>
        <dbReference type="ARBA" id="ARBA00022692"/>
    </source>
</evidence>
<evidence type="ECO:0000259" key="6">
    <source>
        <dbReference type="Pfam" id="PF01284"/>
    </source>
</evidence>
<dbReference type="Proteomes" id="UP000316270">
    <property type="component" value="Chromosome 17"/>
</dbReference>
<evidence type="ECO:0000313" key="8">
    <source>
        <dbReference type="Proteomes" id="UP000316270"/>
    </source>
</evidence>
<evidence type="ECO:0000256" key="4">
    <source>
        <dbReference type="ARBA" id="ARBA00023136"/>
    </source>
</evidence>
<keyword evidence="8" id="KW-1185">Reference proteome</keyword>